<evidence type="ECO:0000313" key="1">
    <source>
        <dbReference type="EMBL" id="ADB37142.1"/>
    </source>
</evidence>
<dbReference type="Gene3D" id="3.30.2020.10">
    <property type="entry name" value="NE0471-like N-terminal domain"/>
    <property type="match status" value="1"/>
</dbReference>
<dbReference type="InterPro" id="IPR036782">
    <property type="entry name" value="NE0471-like_N"/>
</dbReference>
<sequence length="121" mass="14270">MNQLPRITEIIKVEPFKVTCRWSTGEVRVIDFEPIFQEWRLSESKAEVSLLEYENFKYVSVSEQKTLHWVNVLTTHKYWNESGDSDTRTSPLTYDANVLYDKSQPLERYRLVPIPDTQQAA</sequence>
<dbReference type="AlphaFoldDB" id="D2QK20"/>
<organism evidence="1 2">
    <name type="scientific">Spirosoma linguale (strain ATCC 33905 / DSM 74 / LMG 10896 / Claus 1)</name>
    <dbReference type="NCBI Taxonomy" id="504472"/>
    <lineage>
        <taxon>Bacteria</taxon>
        <taxon>Pseudomonadati</taxon>
        <taxon>Bacteroidota</taxon>
        <taxon>Cytophagia</taxon>
        <taxon>Cytophagales</taxon>
        <taxon>Cytophagaceae</taxon>
        <taxon>Spirosoma</taxon>
    </lineage>
</organism>
<proteinExistence type="predicted"/>
<keyword evidence="2" id="KW-1185">Reference proteome</keyword>
<dbReference type="KEGG" id="sli:Slin_1091"/>
<evidence type="ECO:0000313" key="2">
    <source>
        <dbReference type="Proteomes" id="UP000002028"/>
    </source>
</evidence>
<dbReference type="EMBL" id="CP001769">
    <property type="protein sequence ID" value="ADB37142.1"/>
    <property type="molecule type" value="Genomic_DNA"/>
</dbReference>
<name>D2QK20_SPILD</name>
<dbReference type="STRING" id="504472.Slin_1091"/>
<reference evidence="1 2" key="1">
    <citation type="journal article" date="2010" name="Stand. Genomic Sci.">
        <title>Complete genome sequence of Spirosoma linguale type strain (1).</title>
        <authorList>
            <person name="Lail K."/>
            <person name="Sikorski J."/>
            <person name="Saunders E."/>
            <person name="Lapidus A."/>
            <person name="Glavina Del Rio T."/>
            <person name="Copeland A."/>
            <person name="Tice H."/>
            <person name="Cheng J.-F."/>
            <person name="Lucas S."/>
            <person name="Nolan M."/>
            <person name="Bruce D."/>
            <person name="Goodwin L."/>
            <person name="Pitluck S."/>
            <person name="Ivanova N."/>
            <person name="Mavromatis K."/>
            <person name="Ovchinnikova G."/>
            <person name="Pati A."/>
            <person name="Chen A."/>
            <person name="Palaniappan K."/>
            <person name="Land M."/>
            <person name="Hauser L."/>
            <person name="Chang Y.-J."/>
            <person name="Jeffries C.D."/>
            <person name="Chain P."/>
            <person name="Brettin T."/>
            <person name="Detter J.C."/>
            <person name="Schuetze A."/>
            <person name="Rohde M."/>
            <person name="Tindall B.J."/>
            <person name="Goeker M."/>
            <person name="Bristow J."/>
            <person name="Eisen J.A."/>
            <person name="Markowitz V."/>
            <person name="Hugenholtz P."/>
            <person name="Kyrpides N.C."/>
            <person name="Klenk H.-P."/>
            <person name="Chen F."/>
        </authorList>
    </citation>
    <scope>NUCLEOTIDE SEQUENCE [LARGE SCALE GENOMIC DNA]</scope>
    <source>
        <strain evidence="2">ATCC 33905 / DSM 74 / LMG 10896 / Claus 1</strain>
    </source>
</reference>
<dbReference type="RefSeq" id="WP_012925693.1">
    <property type="nucleotide sequence ID" value="NC_013730.1"/>
</dbReference>
<dbReference type="HOGENOM" id="CLU_2329274_0_0_10"/>
<dbReference type="SUPFAM" id="SSF143880">
    <property type="entry name" value="NE0471 N-terminal domain-like"/>
    <property type="match status" value="1"/>
</dbReference>
<protein>
    <submittedName>
        <fullName evidence="1">Uncharacterized protein</fullName>
    </submittedName>
</protein>
<gene>
    <name evidence="1" type="ordered locus">Slin_1091</name>
</gene>
<dbReference type="Proteomes" id="UP000002028">
    <property type="component" value="Chromosome"/>
</dbReference>
<accession>D2QK20</accession>